<dbReference type="Proteomes" id="UP000440578">
    <property type="component" value="Unassembled WGS sequence"/>
</dbReference>
<evidence type="ECO:0000313" key="3">
    <source>
        <dbReference type="Proteomes" id="UP000440578"/>
    </source>
</evidence>
<dbReference type="InterPro" id="IPR051944">
    <property type="entry name" value="BEACH_domain_protein"/>
</dbReference>
<protein>
    <submittedName>
        <fullName evidence="2">WD repeat and FYVE domain-containing protein 3</fullName>
    </submittedName>
</protein>
<gene>
    <name evidence="2" type="primary">WDFY3_4</name>
    <name evidence="2" type="ORF">FJT64_015024</name>
</gene>
<keyword evidence="3" id="KW-1185">Reference proteome</keyword>
<reference evidence="2 3" key="1">
    <citation type="submission" date="2019-07" db="EMBL/GenBank/DDBJ databases">
        <title>Draft genome assembly of a fouling barnacle, Amphibalanus amphitrite (Darwin, 1854): The first reference genome for Thecostraca.</title>
        <authorList>
            <person name="Kim W."/>
        </authorList>
    </citation>
    <scope>NUCLEOTIDE SEQUENCE [LARGE SCALE GENOMIC DNA]</scope>
    <source>
        <strain evidence="2">SNU_AA5</strain>
        <tissue evidence="2">Soma without cirri and trophi</tissue>
    </source>
</reference>
<evidence type="ECO:0000256" key="1">
    <source>
        <dbReference type="ARBA" id="ARBA00022574"/>
    </source>
</evidence>
<proteinExistence type="predicted"/>
<dbReference type="PANTHER" id="PTHR46108:SF4">
    <property type="entry name" value="BLUE CHEESE"/>
    <property type="match status" value="1"/>
</dbReference>
<dbReference type="AlphaFoldDB" id="A0A6A4X8I3"/>
<dbReference type="EMBL" id="VIIS01000012">
    <property type="protein sequence ID" value="KAF0314583.1"/>
    <property type="molecule type" value="Genomic_DNA"/>
</dbReference>
<dbReference type="OrthoDB" id="10018316at2759"/>
<dbReference type="PANTHER" id="PTHR46108">
    <property type="entry name" value="BLUE CHEESE"/>
    <property type="match status" value="1"/>
</dbReference>
<evidence type="ECO:0000313" key="2">
    <source>
        <dbReference type="EMBL" id="KAF0314583.1"/>
    </source>
</evidence>
<keyword evidence="1" id="KW-0853">WD repeat</keyword>
<sequence>MFYINSQISTMNIMKKFWGSGGSAPEDAVMSQQIALSLTHLRKLYAEYVRPPQPLTEPEREAKLYSMLPLFCKVFAGSSGQEIWDRFPQCVQLSEFATKLMVTEIRRRAFNENTALASCEIISYLEMGSAEESSNGWMLLNTLNLLSSAGPTVVQSMVAAALPSTLVKCLYLFFDLPELGTDVAAGTEITPQESRNLLQKVFVQLMSRLCTSPCAADELARRDDLSLLFSAMTSSCPAHNVSWRKSASEVLMGLSRSGLSQNTINYIHNNGCVSLCVDNMRAADDLPPLETVEMFVSLFCFLKDSADVSQVLLADLRSSQGYIFLGEFLLKLEQDSAPESTDAARNLVLLLASLAMCGHTELQPSQAAAGTPFKLSGFSVPQPSGLGTSVRNVHAFQVLQTVFLRATSSSLCCVILDTISSVYHADRANYFILESQHTISQFAEKIHQKPKEAQDKFFQLLELVVFQLNYVPVKELISCSILLKQHCSVDCSLRCMESLLSILRFSPLFKDVYREVGILEVLVQCLARYADILKSRRQSEEDGDGEEDGKNVDW</sequence>
<organism evidence="2 3">
    <name type="scientific">Amphibalanus amphitrite</name>
    <name type="common">Striped barnacle</name>
    <name type="synonym">Balanus amphitrite</name>
    <dbReference type="NCBI Taxonomy" id="1232801"/>
    <lineage>
        <taxon>Eukaryota</taxon>
        <taxon>Metazoa</taxon>
        <taxon>Ecdysozoa</taxon>
        <taxon>Arthropoda</taxon>
        <taxon>Crustacea</taxon>
        <taxon>Multicrustacea</taxon>
        <taxon>Cirripedia</taxon>
        <taxon>Thoracica</taxon>
        <taxon>Thoracicalcarea</taxon>
        <taxon>Balanomorpha</taxon>
        <taxon>Balanoidea</taxon>
        <taxon>Balanidae</taxon>
        <taxon>Amphibalaninae</taxon>
        <taxon>Amphibalanus</taxon>
    </lineage>
</organism>
<comment type="caution">
    <text evidence="2">The sequence shown here is derived from an EMBL/GenBank/DDBJ whole genome shotgun (WGS) entry which is preliminary data.</text>
</comment>
<accession>A0A6A4X8I3</accession>
<name>A0A6A4X8I3_AMPAM</name>